<dbReference type="KEGG" id="puo:RZN69_13590"/>
<evidence type="ECO:0000313" key="1">
    <source>
        <dbReference type="EMBL" id="WOO39651.1"/>
    </source>
</evidence>
<gene>
    <name evidence="1" type="ORF">RZN69_13590</name>
</gene>
<accession>A0AAQ3L661</accession>
<dbReference type="Proteomes" id="UP001304300">
    <property type="component" value="Chromosome"/>
</dbReference>
<dbReference type="RefSeq" id="WP_317831623.1">
    <property type="nucleotide sequence ID" value="NZ_CP136920.1"/>
</dbReference>
<protein>
    <submittedName>
        <fullName evidence="1">Uncharacterized protein</fullName>
    </submittedName>
</protein>
<reference evidence="1 2" key="1">
    <citation type="submission" date="2023-10" db="EMBL/GenBank/DDBJ databases">
        <title>Rubellicoccus peritrichatus gen. nov., sp. nov., isolated from an algae of coral reef tank.</title>
        <authorList>
            <person name="Luo J."/>
        </authorList>
    </citation>
    <scope>NUCLEOTIDE SEQUENCE [LARGE SCALE GENOMIC DNA]</scope>
    <source>
        <strain evidence="1 2">CR14</strain>
    </source>
</reference>
<name>A0AAQ3L661_9BACT</name>
<organism evidence="1 2">
    <name type="scientific">Rubellicoccus peritrichatus</name>
    <dbReference type="NCBI Taxonomy" id="3080537"/>
    <lineage>
        <taxon>Bacteria</taxon>
        <taxon>Pseudomonadati</taxon>
        <taxon>Verrucomicrobiota</taxon>
        <taxon>Opitutia</taxon>
        <taxon>Puniceicoccales</taxon>
        <taxon>Cerasicoccaceae</taxon>
        <taxon>Rubellicoccus</taxon>
    </lineage>
</organism>
<keyword evidence="2" id="KW-1185">Reference proteome</keyword>
<dbReference type="AlphaFoldDB" id="A0AAQ3L661"/>
<sequence length="126" mass="14288">MKLLPKPLLPHVVNNLFLEISIKVRKSWQVLDYMKDRITKGISFPDEEILQLGQERAKNLGLRSFSEYINQLIRHDNGLPNIFDGIQKSGTSSILNKEIEAKALAEKEKMLAKAKATKKVKSNKSA</sequence>
<evidence type="ECO:0000313" key="2">
    <source>
        <dbReference type="Proteomes" id="UP001304300"/>
    </source>
</evidence>
<proteinExistence type="predicted"/>
<dbReference type="EMBL" id="CP136920">
    <property type="protein sequence ID" value="WOO39651.1"/>
    <property type="molecule type" value="Genomic_DNA"/>
</dbReference>